<accession>A0A7W6BTC6</accession>
<comment type="caution">
    <text evidence="1">The sequence shown here is derived from an EMBL/GenBank/DDBJ whole genome shotgun (WGS) entry which is preliminary data.</text>
</comment>
<dbReference type="Proteomes" id="UP000571950">
    <property type="component" value="Unassembled WGS sequence"/>
</dbReference>
<dbReference type="EMBL" id="JACIDT010000012">
    <property type="protein sequence ID" value="MBB3927489.1"/>
    <property type="molecule type" value="Genomic_DNA"/>
</dbReference>
<protein>
    <submittedName>
        <fullName evidence="1">Uncharacterized protein</fullName>
    </submittedName>
</protein>
<evidence type="ECO:0000313" key="1">
    <source>
        <dbReference type="EMBL" id="MBB3927489.1"/>
    </source>
</evidence>
<dbReference type="AlphaFoldDB" id="A0A7W6BTC6"/>
<gene>
    <name evidence="1" type="ORF">GGR43_003220</name>
</gene>
<sequence length="51" mass="5569">MALLPVAKCSAVIFPSFPQPKQGTAAFVQQERVVADIKMKHDSHSDVMKGK</sequence>
<proteinExistence type="predicted"/>
<evidence type="ECO:0000313" key="2">
    <source>
        <dbReference type="Proteomes" id="UP000571950"/>
    </source>
</evidence>
<name>A0A7W6BTC6_9SPHN</name>
<reference evidence="1 2" key="1">
    <citation type="submission" date="2020-08" db="EMBL/GenBank/DDBJ databases">
        <title>Genomic Encyclopedia of Type Strains, Phase IV (KMG-IV): sequencing the most valuable type-strain genomes for metagenomic binning, comparative biology and taxonomic classification.</title>
        <authorList>
            <person name="Goeker M."/>
        </authorList>
    </citation>
    <scope>NUCLEOTIDE SEQUENCE [LARGE SCALE GENOMIC DNA]</scope>
    <source>
        <strain evidence="1 2">DSM 26189</strain>
    </source>
</reference>
<keyword evidence="2" id="KW-1185">Reference proteome</keyword>
<organism evidence="1 2">
    <name type="scientific">Sphingobium jiangsuense</name>
    <dbReference type="NCBI Taxonomy" id="870476"/>
    <lineage>
        <taxon>Bacteria</taxon>
        <taxon>Pseudomonadati</taxon>
        <taxon>Pseudomonadota</taxon>
        <taxon>Alphaproteobacteria</taxon>
        <taxon>Sphingomonadales</taxon>
        <taxon>Sphingomonadaceae</taxon>
        <taxon>Sphingobium</taxon>
    </lineage>
</organism>